<evidence type="ECO:0000313" key="13">
    <source>
        <dbReference type="EMBL" id="QEK13464.1"/>
    </source>
</evidence>
<dbReference type="PANTHER" id="PTHR32071">
    <property type="entry name" value="TRANSCRIPTIONAL REGULATORY PROTEIN"/>
    <property type="match status" value="1"/>
</dbReference>
<dbReference type="FunFam" id="1.10.8.60:FF:000120">
    <property type="entry name" value="Sigma-54-dependent Fis family transcriptional regulator"/>
    <property type="match status" value="1"/>
</dbReference>
<dbReference type="Gene3D" id="3.40.50.300">
    <property type="entry name" value="P-loop containing nucleotide triphosphate hydrolases"/>
    <property type="match status" value="1"/>
</dbReference>
<gene>
    <name evidence="13" type="ORF">FQB35_14995</name>
</gene>
<evidence type="ECO:0000256" key="2">
    <source>
        <dbReference type="ARBA" id="ARBA00022553"/>
    </source>
</evidence>
<dbReference type="Pfam" id="PF00158">
    <property type="entry name" value="Sigma54_activat"/>
    <property type="match status" value="1"/>
</dbReference>
<dbReference type="EMBL" id="CP042243">
    <property type="protein sequence ID" value="QEK13464.1"/>
    <property type="molecule type" value="Genomic_DNA"/>
</dbReference>
<evidence type="ECO:0000256" key="1">
    <source>
        <dbReference type="ARBA" id="ARBA00018672"/>
    </source>
</evidence>
<evidence type="ECO:0000259" key="11">
    <source>
        <dbReference type="PROSITE" id="PS50045"/>
    </source>
</evidence>
<dbReference type="Pfam" id="PF25601">
    <property type="entry name" value="AAA_lid_14"/>
    <property type="match status" value="1"/>
</dbReference>
<dbReference type="InterPro" id="IPR011006">
    <property type="entry name" value="CheY-like_superfamily"/>
</dbReference>
<reference evidence="13 14" key="1">
    <citation type="submission" date="2019-07" db="EMBL/GenBank/DDBJ databases">
        <title>Complete genome of Crassaminicella thermophila SY095.</title>
        <authorList>
            <person name="Li X."/>
        </authorList>
    </citation>
    <scope>NUCLEOTIDE SEQUENCE [LARGE SCALE GENOMIC DNA]</scope>
    <source>
        <strain evidence="13 14">SY095</strain>
    </source>
</reference>
<evidence type="ECO:0000256" key="9">
    <source>
        <dbReference type="ARBA" id="ARBA00024867"/>
    </source>
</evidence>
<dbReference type="Gene3D" id="1.10.10.60">
    <property type="entry name" value="Homeodomain-like"/>
    <property type="match status" value="1"/>
</dbReference>
<feature type="modified residue" description="4-aspartylphosphate" evidence="10">
    <location>
        <position position="53"/>
    </location>
</feature>
<dbReference type="InterPro" id="IPR025944">
    <property type="entry name" value="Sigma_54_int_dom_CS"/>
</dbReference>
<evidence type="ECO:0000259" key="12">
    <source>
        <dbReference type="PROSITE" id="PS50110"/>
    </source>
</evidence>
<sequence>MKKKVLIIDDEDIIRLSIKEGLLDFGYEVETAKDGKEALEKVYNFRPDTILLDMKLKDEDGLNIAKKIKEIDDYIEIIIMTAYADIKTAIKAIKLGAIDYLKKPLDLEEIHMSISKAVKSQSMKRKLKIYQEREAKDTHKFIGEHPIMQDIFKKMDILAKNDSVTVLIRGETGTGKEIVASYIHQNSARKDSLMLSINCAAIPNQLLESELFGFEKNAFSGANARKKGLLELADGGTVFLDELGEIPLDIQAKLLRFLETKKFKRIGGLESIGVDIRIIAATNKNLEEAIAKKEFREDLYYRLNVVPIFIPPLRERGEDILKIAEYFLQIYSHKFRKSFIGFSEEAKRHLLKYPWPGNVRELKNVIERMVILNDANVLDIDHLPIELRNNIAKNTPFKETEDFQIEEGFSLEDKISEIEKKYIKKALVQAKGNHTHAAKLLGISRFALKRRLEKYF</sequence>
<dbReference type="Pfam" id="PF00072">
    <property type="entry name" value="Response_reg"/>
    <property type="match status" value="1"/>
</dbReference>
<dbReference type="PROSITE" id="PS50110">
    <property type="entry name" value="RESPONSE_REGULATORY"/>
    <property type="match status" value="1"/>
</dbReference>
<keyword evidence="14" id="KW-1185">Reference proteome</keyword>
<dbReference type="GO" id="GO:0006355">
    <property type="term" value="P:regulation of DNA-templated transcription"/>
    <property type="evidence" value="ECO:0007669"/>
    <property type="project" value="InterPro"/>
</dbReference>
<evidence type="ECO:0000256" key="8">
    <source>
        <dbReference type="ARBA" id="ARBA00023163"/>
    </source>
</evidence>
<dbReference type="InterPro" id="IPR001789">
    <property type="entry name" value="Sig_transdc_resp-reg_receiver"/>
</dbReference>
<proteinExistence type="predicted"/>
<feature type="domain" description="Response regulatory" evidence="12">
    <location>
        <begin position="4"/>
        <end position="118"/>
    </location>
</feature>
<dbReference type="SUPFAM" id="SSF52540">
    <property type="entry name" value="P-loop containing nucleoside triphosphate hydrolases"/>
    <property type="match status" value="1"/>
</dbReference>
<dbReference type="GO" id="GO:0000160">
    <property type="term" value="P:phosphorelay signal transduction system"/>
    <property type="evidence" value="ECO:0007669"/>
    <property type="project" value="UniProtKB-KW"/>
</dbReference>
<dbReference type="InterPro" id="IPR025662">
    <property type="entry name" value="Sigma_54_int_dom_ATP-bd_1"/>
</dbReference>
<dbReference type="RefSeq" id="WP_148810636.1">
    <property type="nucleotide sequence ID" value="NZ_CP042243.1"/>
</dbReference>
<dbReference type="AlphaFoldDB" id="A0A5C0SJ37"/>
<evidence type="ECO:0000313" key="14">
    <source>
        <dbReference type="Proteomes" id="UP000324646"/>
    </source>
</evidence>
<dbReference type="PROSITE" id="PS00676">
    <property type="entry name" value="SIGMA54_INTERACT_2"/>
    <property type="match status" value="1"/>
</dbReference>
<dbReference type="GO" id="GO:0043565">
    <property type="term" value="F:sequence-specific DNA binding"/>
    <property type="evidence" value="ECO:0007669"/>
    <property type="project" value="InterPro"/>
</dbReference>
<evidence type="ECO:0000256" key="10">
    <source>
        <dbReference type="PROSITE-ProRule" id="PRU00169"/>
    </source>
</evidence>
<evidence type="ECO:0000256" key="4">
    <source>
        <dbReference type="ARBA" id="ARBA00022840"/>
    </source>
</evidence>
<keyword evidence="7" id="KW-0238">DNA-binding</keyword>
<keyword evidence="2 10" id="KW-0597">Phosphoprotein</keyword>
<dbReference type="InterPro" id="IPR058031">
    <property type="entry name" value="AAA_lid_NorR"/>
</dbReference>
<keyword evidence="5" id="KW-0902">Two-component regulatory system</keyword>
<dbReference type="PROSITE" id="PS00688">
    <property type="entry name" value="SIGMA54_INTERACT_3"/>
    <property type="match status" value="1"/>
</dbReference>
<dbReference type="PROSITE" id="PS00675">
    <property type="entry name" value="SIGMA54_INTERACT_1"/>
    <property type="match status" value="1"/>
</dbReference>
<keyword evidence="6" id="KW-0805">Transcription regulation</keyword>
<dbReference type="CDD" id="cd00009">
    <property type="entry name" value="AAA"/>
    <property type="match status" value="1"/>
</dbReference>
<accession>A0A5C0SJ37</accession>
<dbReference type="SMART" id="SM00448">
    <property type="entry name" value="REC"/>
    <property type="match status" value="1"/>
</dbReference>
<keyword evidence="8" id="KW-0804">Transcription</keyword>
<dbReference type="InterPro" id="IPR009057">
    <property type="entry name" value="Homeodomain-like_sf"/>
</dbReference>
<evidence type="ECO:0000256" key="6">
    <source>
        <dbReference type="ARBA" id="ARBA00023015"/>
    </source>
</evidence>
<dbReference type="SUPFAM" id="SSF52172">
    <property type="entry name" value="CheY-like"/>
    <property type="match status" value="1"/>
</dbReference>
<dbReference type="OrthoDB" id="9803970at2"/>
<dbReference type="Gene3D" id="1.10.8.60">
    <property type="match status" value="1"/>
</dbReference>
<keyword evidence="3" id="KW-0547">Nucleotide-binding</keyword>
<comment type="function">
    <text evidence="9">May play the central regulatory role in sporulation. It may be an element of the effector pathway responsible for the activation of sporulation genes in response to nutritional stress. Spo0A may act in concert with spo0H (a sigma factor) to control the expression of some genes that are critical to the sporulation process.</text>
</comment>
<feature type="domain" description="Sigma-54 factor interaction" evidence="11">
    <location>
        <begin position="141"/>
        <end position="371"/>
    </location>
</feature>
<dbReference type="Pfam" id="PF02954">
    <property type="entry name" value="HTH_8"/>
    <property type="match status" value="1"/>
</dbReference>
<dbReference type="InterPro" id="IPR027417">
    <property type="entry name" value="P-loop_NTPase"/>
</dbReference>
<dbReference type="SMART" id="SM00382">
    <property type="entry name" value="AAA"/>
    <property type="match status" value="1"/>
</dbReference>
<dbReference type="Gene3D" id="3.40.50.2300">
    <property type="match status" value="1"/>
</dbReference>
<evidence type="ECO:0000256" key="7">
    <source>
        <dbReference type="ARBA" id="ARBA00023125"/>
    </source>
</evidence>
<evidence type="ECO:0000256" key="5">
    <source>
        <dbReference type="ARBA" id="ARBA00023012"/>
    </source>
</evidence>
<evidence type="ECO:0000256" key="3">
    <source>
        <dbReference type="ARBA" id="ARBA00022741"/>
    </source>
</evidence>
<dbReference type="PROSITE" id="PS50045">
    <property type="entry name" value="SIGMA54_INTERACT_4"/>
    <property type="match status" value="1"/>
</dbReference>
<dbReference type="PRINTS" id="PR01590">
    <property type="entry name" value="HTHFIS"/>
</dbReference>
<keyword evidence="4" id="KW-0067">ATP-binding</keyword>
<dbReference type="GO" id="GO:0005524">
    <property type="term" value="F:ATP binding"/>
    <property type="evidence" value="ECO:0007669"/>
    <property type="project" value="UniProtKB-KW"/>
</dbReference>
<dbReference type="InterPro" id="IPR003593">
    <property type="entry name" value="AAA+_ATPase"/>
</dbReference>
<protein>
    <recommendedName>
        <fullName evidence="1">Stage 0 sporulation protein A homolog</fullName>
    </recommendedName>
</protein>
<dbReference type="KEGG" id="crs:FQB35_14995"/>
<dbReference type="FunFam" id="3.40.50.300:FF:000006">
    <property type="entry name" value="DNA-binding transcriptional regulator NtrC"/>
    <property type="match status" value="1"/>
</dbReference>
<dbReference type="Proteomes" id="UP000324646">
    <property type="component" value="Chromosome"/>
</dbReference>
<organism evidence="13 14">
    <name type="scientific">Crassaminicella thermophila</name>
    <dbReference type="NCBI Taxonomy" id="2599308"/>
    <lineage>
        <taxon>Bacteria</taxon>
        <taxon>Bacillati</taxon>
        <taxon>Bacillota</taxon>
        <taxon>Clostridia</taxon>
        <taxon>Eubacteriales</taxon>
        <taxon>Clostridiaceae</taxon>
        <taxon>Crassaminicella</taxon>
    </lineage>
</organism>
<name>A0A5C0SJ37_CRATE</name>
<dbReference type="InterPro" id="IPR002078">
    <property type="entry name" value="Sigma_54_int"/>
</dbReference>
<dbReference type="InterPro" id="IPR025943">
    <property type="entry name" value="Sigma_54_int_dom_ATP-bd_2"/>
</dbReference>
<dbReference type="InterPro" id="IPR002197">
    <property type="entry name" value="HTH_Fis"/>
</dbReference>
<dbReference type="SUPFAM" id="SSF46689">
    <property type="entry name" value="Homeodomain-like"/>
    <property type="match status" value="1"/>
</dbReference>